<dbReference type="PROSITE" id="PS51352">
    <property type="entry name" value="THIOREDOXIN_2"/>
    <property type="match status" value="1"/>
</dbReference>
<dbReference type="Proteomes" id="UP000233618">
    <property type="component" value="Unassembled WGS sequence"/>
</dbReference>
<dbReference type="InterPro" id="IPR013766">
    <property type="entry name" value="Thioredoxin_domain"/>
</dbReference>
<dbReference type="Pfam" id="PF14289">
    <property type="entry name" value="DUF4369"/>
    <property type="match status" value="1"/>
</dbReference>
<dbReference type="InterPro" id="IPR000866">
    <property type="entry name" value="AhpC/TSA"/>
</dbReference>
<evidence type="ECO:0000256" key="1">
    <source>
        <dbReference type="ARBA" id="ARBA00004196"/>
    </source>
</evidence>
<name>A0A2N3HYX0_9BACT</name>
<evidence type="ECO:0000313" key="6">
    <source>
        <dbReference type="EMBL" id="PKQ63266.1"/>
    </source>
</evidence>
<comment type="caution">
    <text evidence="6">The sequence shown here is derived from an EMBL/GenBank/DDBJ whole genome shotgun (WGS) entry which is preliminary data.</text>
</comment>
<dbReference type="CDD" id="cd02966">
    <property type="entry name" value="TlpA_like_family"/>
    <property type="match status" value="1"/>
</dbReference>
<dbReference type="SUPFAM" id="SSF52833">
    <property type="entry name" value="Thioredoxin-like"/>
    <property type="match status" value="1"/>
</dbReference>
<dbReference type="InterPro" id="IPR036249">
    <property type="entry name" value="Thioredoxin-like_sf"/>
</dbReference>
<dbReference type="GO" id="GO:0016209">
    <property type="term" value="F:antioxidant activity"/>
    <property type="evidence" value="ECO:0007669"/>
    <property type="project" value="InterPro"/>
</dbReference>
<dbReference type="PROSITE" id="PS00194">
    <property type="entry name" value="THIOREDOXIN_1"/>
    <property type="match status" value="1"/>
</dbReference>
<evidence type="ECO:0000256" key="3">
    <source>
        <dbReference type="ARBA" id="ARBA00023157"/>
    </source>
</evidence>
<reference evidence="6 7" key="1">
    <citation type="journal article" date="2017" name="Front. Microbiol.">
        <title>Labilibaculum manganireducens gen. nov., sp. nov. and Labilibaculum filiforme sp. nov., Novel Bacteroidetes Isolated from Subsurface Sediments of the Baltic Sea.</title>
        <authorList>
            <person name="Vandieken V."/>
            <person name="Marshall I.P."/>
            <person name="Niemann H."/>
            <person name="Engelen B."/>
            <person name="Cypionka H."/>
        </authorList>
    </citation>
    <scope>NUCLEOTIDE SEQUENCE [LARGE SCALE GENOMIC DNA]</scope>
    <source>
        <strain evidence="6 7">59.10-2M</strain>
    </source>
</reference>
<accession>A0A2N3HYX0</accession>
<dbReference type="PANTHER" id="PTHR42852:SF6">
    <property type="entry name" value="THIOL:DISULFIDE INTERCHANGE PROTEIN DSBE"/>
    <property type="match status" value="1"/>
</dbReference>
<feature type="domain" description="Thioredoxin" evidence="5">
    <location>
        <begin position="245"/>
        <end position="382"/>
    </location>
</feature>
<dbReference type="Pfam" id="PF00578">
    <property type="entry name" value="AhpC-TSA"/>
    <property type="match status" value="1"/>
</dbReference>
<dbReference type="GO" id="GO:0016491">
    <property type="term" value="F:oxidoreductase activity"/>
    <property type="evidence" value="ECO:0007669"/>
    <property type="project" value="InterPro"/>
</dbReference>
<dbReference type="AlphaFoldDB" id="A0A2N3HYX0"/>
<evidence type="ECO:0000256" key="2">
    <source>
        <dbReference type="ARBA" id="ARBA00022748"/>
    </source>
</evidence>
<evidence type="ECO:0000313" key="7">
    <source>
        <dbReference type="Proteomes" id="UP000233618"/>
    </source>
</evidence>
<dbReference type="GO" id="GO:0030313">
    <property type="term" value="C:cell envelope"/>
    <property type="evidence" value="ECO:0007669"/>
    <property type="project" value="UniProtKB-SubCell"/>
</dbReference>
<keyword evidence="3" id="KW-1015">Disulfide bond</keyword>
<dbReference type="Gene3D" id="3.40.30.10">
    <property type="entry name" value="Glutaredoxin"/>
    <property type="match status" value="1"/>
</dbReference>
<organism evidence="6 7">
    <name type="scientific">Labilibaculum manganireducens</name>
    <dbReference type="NCBI Taxonomy" id="1940525"/>
    <lineage>
        <taxon>Bacteria</taxon>
        <taxon>Pseudomonadati</taxon>
        <taxon>Bacteroidota</taxon>
        <taxon>Bacteroidia</taxon>
        <taxon>Marinilabiliales</taxon>
        <taxon>Marinifilaceae</taxon>
        <taxon>Labilibaculum</taxon>
    </lineage>
</organism>
<protein>
    <recommendedName>
        <fullName evidence="5">Thioredoxin domain-containing protein</fullName>
    </recommendedName>
</protein>
<dbReference type="EMBL" id="MVDE01000030">
    <property type="protein sequence ID" value="PKQ63266.1"/>
    <property type="molecule type" value="Genomic_DNA"/>
</dbReference>
<keyword evidence="7" id="KW-1185">Reference proteome</keyword>
<dbReference type="PANTHER" id="PTHR42852">
    <property type="entry name" value="THIOL:DISULFIDE INTERCHANGE PROTEIN DSBE"/>
    <property type="match status" value="1"/>
</dbReference>
<dbReference type="InterPro" id="IPR025380">
    <property type="entry name" value="DUF4369"/>
</dbReference>
<dbReference type="InterPro" id="IPR050553">
    <property type="entry name" value="Thioredoxin_ResA/DsbE_sf"/>
</dbReference>
<keyword evidence="4" id="KW-0676">Redox-active center</keyword>
<keyword evidence="2" id="KW-0201">Cytochrome c-type biogenesis</keyword>
<comment type="subcellular location">
    <subcellularLocation>
        <location evidence="1">Cell envelope</location>
    </subcellularLocation>
</comment>
<gene>
    <name evidence="6" type="ORF">BZG01_16220</name>
</gene>
<proteinExistence type="predicted"/>
<dbReference type="GO" id="GO:0017004">
    <property type="term" value="P:cytochrome complex assembly"/>
    <property type="evidence" value="ECO:0007669"/>
    <property type="project" value="UniProtKB-KW"/>
</dbReference>
<dbReference type="RefSeq" id="WP_101310902.1">
    <property type="nucleotide sequence ID" value="NZ_MVDE01000030.1"/>
</dbReference>
<evidence type="ECO:0000259" key="5">
    <source>
        <dbReference type="PROSITE" id="PS51352"/>
    </source>
</evidence>
<evidence type="ECO:0000256" key="4">
    <source>
        <dbReference type="ARBA" id="ARBA00023284"/>
    </source>
</evidence>
<dbReference type="InterPro" id="IPR017937">
    <property type="entry name" value="Thioredoxin_CS"/>
</dbReference>
<sequence>MNFRNLFFVMTLTGITLATCAQERNNGYTLTGDIEGLQNAKGYIYLYGAVQNGEQVNDSLPINNGHFVFKGYTEEPVRATIYFQSKYQVKANTIFEFFLENSNIKITGFSDTTQLLSLKEGRVTGSRLQDEFTKFNEDATKFTGFNKWQEEYMAAMAKKDTVTIAALQNRSKECYVKYDKFVENYRKNNPNSLVYLYVLSAGLNPRDEQSLKDLRGKILSMDSDIQSSVAGKNLIKQVDFYLRGFIVGKQVGDFTQIDKDEKVVKLSDYRGKYLLLDFWASWCGPCRAENPNVLKAYNKYHGKGLEIVAVSLDTKRESWLKAIAKDNLPWIQVSDLKERNEVANQFGVNSIPDNFLIDPNGIVIARSLRGEELHKKLSEIFK</sequence>